<dbReference type="Gene3D" id="3.40.50.300">
    <property type="entry name" value="P-loop containing nucleotide triphosphate hydrolases"/>
    <property type="match status" value="1"/>
</dbReference>
<dbReference type="Gene3D" id="1.10.472.130">
    <property type="match status" value="1"/>
</dbReference>
<dbReference type="AlphaFoldDB" id="A0A8S3G080"/>
<name>A0A8S3G080_9BILA</name>
<dbReference type="GO" id="GO:0051959">
    <property type="term" value="F:dynein light intermediate chain binding"/>
    <property type="evidence" value="ECO:0007669"/>
    <property type="project" value="InterPro"/>
</dbReference>
<dbReference type="GO" id="GO:0045505">
    <property type="term" value="F:dynein intermediate chain binding"/>
    <property type="evidence" value="ECO:0007669"/>
    <property type="project" value="InterPro"/>
</dbReference>
<evidence type="ECO:0000259" key="2">
    <source>
        <dbReference type="Pfam" id="PF17852"/>
    </source>
</evidence>
<dbReference type="InterPro" id="IPR041466">
    <property type="entry name" value="Dynein_AAA5_ext"/>
</dbReference>
<dbReference type="GO" id="GO:0007018">
    <property type="term" value="P:microtubule-based movement"/>
    <property type="evidence" value="ECO:0007669"/>
    <property type="project" value="InterPro"/>
</dbReference>
<evidence type="ECO:0000313" key="4">
    <source>
        <dbReference type="Proteomes" id="UP000676336"/>
    </source>
</evidence>
<feature type="non-terminal residue" evidence="3">
    <location>
        <position position="353"/>
    </location>
</feature>
<comment type="caution">
    <text evidence="3">The sequence shown here is derived from an EMBL/GenBank/DDBJ whole genome shotgun (WGS) entry which is preliminary data.</text>
</comment>
<feature type="domain" description="Dynein heavy chain AAA 5 extension" evidence="2">
    <location>
        <begin position="204"/>
        <end position="327"/>
    </location>
</feature>
<sequence length="353" mass="40666">KTTAWRVLLTALNRIENSDGQAHIIDPKAISKDDLYGYMDQNTREWTDGLFTHILRKIIDNVRGELSKRQWIIFDGDVDPEWVENLNSVLDDNKLLTLPNGERLGLPANVRVMFEVQDLRHATLATVSRTGMVWFNQETVTSAMLLQCYLNRIRQESVFNVINQDDPNSKDNIIQSSEENKTSILERQNHLADLLEPYCEKENGLILDTLEFSEQKQVHIMDFLQSRCLQTLFSMLNHVIRTIVKRQLFSNDRATPLTEKQIEQYLIKSLIISMIWSFSGDGKLKYRQQLGDFIMNTIKNNNIAPPTDRSLPIIDFEVNSEGEWDSWLLKVPSIELEGSKVDASDLVIPTIDT</sequence>
<evidence type="ECO:0000259" key="1">
    <source>
        <dbReference type="Pfam" id="PF07728"/>
    </source>
</evidence>
<organism evidence="3 4">
    <name type="scientific">Rotaria magnacalcarata</name>
    <dbReference type="NCBI Taxonomy" id="392030"/>
    <lineage>
        <taxon>Eukaryota</taxon>
        <taxon>Metazoa</taxon>
        <taxon>Spiralia</taxon>
        <taxon>Gnathifera</taxon>
        <taxon>Rotifera</taxon>
        <taxon>Eurotatoria</taxon>
        <taxon>Bdelloidea</taxon>
        <taxon>Philodinida</taxon>
        <taxon>Philodinidae</taxon>
        <taxon>Rotaria</taxon>
    </lineage>
</organism>
<dbReference type="Proteomes" id="UP000676336">
    <property type="component" value="Unassembled WGS sequence"/>
</dbReference>
<dbReference type="SUPFAM" id="SSF52540">
    <property type="entry name" value="P-loop containing nucleoside triphosphate hydrolases"/>
    <property type="match status" value="1"/>
</dbReference>
<dbReference type="InterPro" id="IPR026983">
    <property type="entry name" value="DHC"/>
</dbReference>
<dbReference type="Pfam" id="PF17852">
    <property type="entry name" value="Dynein_AAA_lid"/>
    <property type="match status" value="1"/>
</dbReference>
<dbReference type="PANTHER" id="PTHR46532">
    <property type="entry name" value="MALE FERTILITY FACTOR KL5"/>
    <property type="match status" value="1"/>
</dbReference>
<accession>A0A8S3G080</accession>
<reference evidence="3" key="1">
    <citation type="submission" date="2021-02" db="EMBL/GenBank/DDBJ databases">
        <authorList>
            <person name="Nowell W R."/>
        </authorList>
    </citation>
    <scope>NUCLEOTIDE SEQUENCE</scope>
</reference>
<proteinExistence type="predicted"/>
<gene>
    <name evidence="3" type="ORF">SMN809_LOCUS63576</name>
</gene>
<evidence type="ECO:0008006" key="5">
    <source>
        <dbReference type="Google" id="ProtNLM"/>
    </source>
</evidence>
<dbReference type="InterPro" id="IPR027417">
    <property type="entry name" value="P-loop_NTPase"/>
</dbReference>
<dbReference type="Pfam" id="PF07728">
    <property type="entry name" value="AAA_5"/>
    <property type="match status" value="1"/>
</dbReference>
<dbReference type="GO" id="GO:0005858">
    <property type="term" value="C:axonemal dynein complex"/>
    <property type="evidence" value="ECO:0007669"/>
    <property type="project" value="TreeGrafter"/>
</dbReference>
<dbReference type="EMBL" id="CAJOBI010276772">
    <property type="protein sequence ID" value="CAF5144918.1"/>
    <property type="molecule type" value="Genomic_DNA"/>
</dbReference>
<dbReference type="GO" id="GO:0016887">
    <property type="term" value="F:ATP hydrolysis activity"/>
    <property type="evidence" value="ECO:0007669"/>
    <property type="project" value="InterPro"/>
</dbReference>
<feature type="non-terminal residue" evidence="3">
    <location>
        <position position="1"/>
    </location>
</feature>
<dbReference type="GO" id="GO:0005524">
    <property type="term" value="F:ATP binding"/>
    <property type="evidence" value="ECO:0007669"/>
    <property type="project" value="InterPro"/>
</dbReference>
<evidence type="ECO:0000313" key="3">
    <source>
        <dbReference type="EMBL" id="CAF5144918.1"/>
    </source>
</evidence>
<dbReference type="InterPro" id="IPR011704">
    <property type="entry name" value="ATPase_dyneun-rel_AAA"/>
</dbReference>
<feature type="domain" description="ATPase dynein-related AAA" evidence="1">
    <location>
        <begin position="1"/>
        <end position="120"/>
    </location>
</feature>
<protein>
    <recommendedName>
        <fullName evidence="5">Dynein heavy chain</fullName>
    </recommendedName>
</protein>
<dbReference type="PANTHER" id="PTHR46532:SF13">
    <property type="entry name" value="CYTOPLASMIC DYNEIN 1 HEAVY CHAIN 1"/>
    <property type="match status" value="1"/>
</dbReference>